<proteinExistence type="predicted"/>
<dbReference type="Proteomes" id="UP000307749">
    <property type="component" value="Unassembled WGS sequence"/>
</dbReference>
<dbReference type="SUPFAM" id="SSF53335">
    <property type="entry name" value="S-adenosyl-L-methionine-dependent methyltransferases"/>
    <property type="match status" value="1"/>
</dbReference>
<dbReference type="Gene3D" id="3.40.50.12710">
    <property type="match status" value="1"/>
</dbReference>
<gene>
    <name evidence="1" type="ORF">B1806_16345</name>
</gene>
<accession>A0A4S3KC84</accession>
<reference evidence="1 2" key="1">
    <citation type="submission" date="2017-02" db="EMBL/GenBank/DDBJ databases">
        <title>Whole genome sequencing of Metallibacterium scheffleri DSM 24874 (T).</title>
        <authorList>
            <person name="Kumar S."/>
            <person name="Patil P."/>
            <person name="Patil P.B."/>
        </authorList>
    </citation>
    <scope>NUCLEOTIDE SEQUENCE [LARGE SCALE GENOMIC DNA]</scope>
    <source>
        <strain evidence="1 2">DSM 24874</strain>
    </source>
</reference>
<organism evidence="1 2">
    <name type="scientific">Metallibacterium scheffleri</name>
    <dbReference type="NCBI Taxonomy" id="993689"/>
    <lineage>
        <taxon>Bacteria</taxon>
        <taxon>Pseudomonadati</taxon>
        <taxon>Pseudomonadota</taxon>
        <taxon>Gammaproteobacteria</taxon>
        <taxon>Lysobacterales</taxon>
        <taxon>Rhodanobacteraceae</taxon>
        <taxon>Metallibacterium</taxon>
    </lineage>
</organism>
<name>A0A4S3KC84_9GAMM</name>
<comment type="caution">
    <text evidence="1">The sequence shown here is derived from an EMBL/GenBank/DDBJ whole genome shotgun (WGS) entry which is preliminary data.</text>
</comment>
<protein>
    <submittedName>
        <fullName evidence="1">Uncharacterized protein</fullName>
    </submittedName>
</protein>
<evidence type="ECO:0000313" key="2">
    <source>
        <dbReference type="Proteomes" id="UP000307749"/>
    </source>
</evidence>
<sequence>MQATDLPAPDADALAHSARLSALLRETIAAHGPLPFHAFMERCLYAPGLGYYSAGSRKFGALGDFVTSTELGGRCSRVGRNRAAAAPAPNPCSWH</sequence>
<evidence type="ECO:0000313" key="1">
    <source>
        <dbReference type="EMBL" id="THD06025.1"/>
    </source>
</evidence>
<dbReference type="InterPro" id="IPR029063">
    <property type="entry name" value="SAM-dependent_MTases_sf"/>
</dbReference>
<dbReference type="EMBL" id="MWQO01000104">
    <property type="protein sequence ID" value="THD06025.1"/>
    <property type="molecule type" value="Genomic_DNA"/>
</dbReference>
<keyword evidence="2" id="KW-1185">Reference proteome</keyword>
<dbReference type="STRING" id="993689.GCA_002077135_00725"/>
<dbReference type="InterPro" id="IPR038375">
    <property type="entry name" value="NDUFAF7_sf"/>
</dbReference>
<dbReference type="AlphaFoldDB" id="A0A4S3KC84"/>